<comment type="caution">
    <text evidence="1">The sequence shown here is derived from an EMBL/GenBank/DDBJ whole genome shotgun (WGS) entry which is preliminary data.</text>
</comment>
<keyword evidence="2" id="KW-1185">Reference proteome</keyword>
<evidence type="ECO:0000313" key="1">
    <source>
        <dbReference type="EMBL" id="EFG48324.1"/>
    </source>
</evidence>
<feature type="non-terminal residue" evidence="1">
    <location>
        <position position="92"/>
    </location>
</feature>
<proteinExistence type="predicted"/>
<protein>
    <submittedName>
        <fullName evidence="1">Uncharacterized protein</fullName>
    </submittedName>
</protein>
<dbReference type="AlphaFoldDB" id="D4YK32"/>
<dbReference type="Proteomes" id="UP000005714">
    <property type="component" value="Unassembled WGS sequence"/>
</dbReference>
<name>D4YK32_9MICO</name>
<accession>D4YK32</accession>
<dbReference type="EMBL" id="ADNU01000012">
    <property type="protein sequence ID" value="EFG48324.1"/>
    <property type="molecule type" value="Genomic_DNA"/>
</dbReference>
<evidence type="ECO:0000313" key="2">
    <source>
        <dbReference type="Proteomes" id="UP000005714"/>
    </source>
</evidence>
<reference evidence="1 2" key="1">
    <citation type="submission" date="2010-04" db="EMBL/GenBank/DDBJ databases">
        <authorList>
            <person name="Qin X."/>
            <person name="Bachman B."/>
            <person name="Battles P."/>
            <person name="Bell A."/>
            <person name="Bess C."/>
            <person name="Bickham C."/>
            <person name="Chaboub L."/>
            <person name="Chen D."/>
            <person name="Coyle M."/>
            <person name="Deiros D.R."/>
            <person name="Dinh H."/>
            <person name="Forbes L."/>
            <person name="Fowler G."/>
            <person name="Francisco L."/>
            <person name="Fu Q."/>
            <person name="Gubbala S."/>
            <person name="Hale W."/>
            <person name="Han Y."/>
            <person name="Hemphill L."/>
            <person name="Highlander S.K."/>
            <person name="Hirani K."/>
            <person name="Hogues M."/>
            <person name="Jackson L."/>
            <person name="Jakkamsetti A."/>
            <person name="Javaid M."/>
            <person name="Jiang H."/>
            <person name="Korchina V."/>
            <person name="Kovar C."/>
            <person name="Lara F."/>
            <person name="Lee S."/>
            <person name="Mata R."/>
            <person name="Mathew T."/>
            <person name="Moen C."/>
            <person name="Morales K."/>
            <person name="Munidasa M."/>
            <person name="Nazareth L."/>
            <person name="Ngo R."/>
            <person name="Nguyen L."/>
            <person name="Okwuonu G."/>
            <person name="Ongeri F."/>
            <person name="Patil S."/>
            <person name="Petrosino J."/>
            <person name="Pham C."/>
            <person name="Pham P."/>
            <person name="Pu L.-L."/>
            <person name="Puazo M."/>
            <person name="Raj R."/>
            <person name="Reid J."/>
            <person name="Rouhana J."/>
            <person name="Saada N."/>
            <person name="Shang Y."/>
            <person name="Simmons D."/>
            <person name="Thornton R."/>
            <person name="Warren J."/>
            <person name="Weissenberger G."/>
            <person name="Zhang J."/>
            <person name="Zhang L."/>
            <person name="Zhou C."/>
            <person name="Zhu D."/>
            <person name="Muzny D."/>
            <person name="Worley K."/>
            <person name="Gibbs R."/>
        </authorList>
    </citation>
    <scope>NUCLEOTIDE SEQUENCE [LARGE SCALE GENOMIC DNA]</scope>
    <source>
        <strain evidence="1 2">ATCC 49030</strain>
    </source>
</reference>
<organism evidence="1 2">
    <name type="scientific">Brevibacterium mcbrellneri ATCC 49030</name>
    <dbReference type="NCBI Taxonomy" id="585530"/>
    <lineage>
        <taxon>Bacteria</taxon>
        <taxon>Bacillati</taxon>
        <taxon>Actinomycetota</taxon>
        <taxon>Actinomycetes</taxon>
        <taxon>Micrococcales</taxon>
        <taxon>Brevibacteriaceae</taxon>
        <taxon>Brevibacterium</taxon>
    </lineage>
</organism>
<sequence>MDDVVACVALPSGEVCTVASVERVPDELPTPTEGVLARVLDCTRAQVVTQVRKIMTAVVLMPKLWSLAKQGVIGFDRVLYTASRVGRAGVCI</sequence>
<gene>
    <name evidence="1" type="ORF">HMPREF0183_0292</name>
</gene>